<keyword evidence="2" id="KW-0472">Membrane</keyword>
<feature type="compositionally biased region" description="Polar residues" evidence="1">
    <location>
        <begin position="178"/>
        <end position="190"/>
    </location>
</feature>
<dbReference type="EMBL" id="JANBVO010000007">
    <property type="protein sequence ID" value="KAJ9150702.1"/>
    <property type="molecule type" value="Genomic_DNA"/>
</dbReference>
<feature type="compositionally biased region" description="Low complexity" evidence="1">
    <location>
        <begin position="134"/>
        <end position="143"/>
    </location>
</feature>
<evidence type="ECO:0000256" key="1">
    <source>
        <dbReference type="SAM" id="MobiDB-lite"/>
    </source>
</evidence>
<feature type="region of interest" description="Disordered" evidence="1">
    <location>
        <begin position="439"/>
        <end position="477"/>
    </location>
</feature>
<keyword evidence="2" id="KW-1133">Transmembrane helix</keyword>
<feature type="compositionally biased region" description="Low complexity" evidence="1">
    <location>
        <begin position="67"/>
        <end position="89"/>
    </location>
</feature>
<keyword evidence="4" id="KW-1185">Reference proteome</keyword>
<feature type="region of interest" description="Disordered" evidence="1">
    <location>
        <begin position="234"/>
        <end position="278"/>
    </location>
</feature>
<feature type="compositionally biased region" description="Acidic residues" evidence="1">
    <location>
        <begin position="33"/>
        <end position="48"/>
    </location>
</feature>
<dbReference type="Proteomes" id="UP001174694">
    <property type="component" value="Unassembled WGS sequence"/>
</dbReference>
<dbReference type="AlphaFoldDB" id="A0AA38RL32"/>
<reference evidence="3" key="1">
    <citation type="submission" date="2022-07" db="EMBL/GenBank/DDBJ databases">
        <title>Fungi with potential for degradation of polypropylene.</title>
        <authorList>
            <person name="Gostincar C."/>
        </authorList>
    </citation>
    <scope>NUCLEOTIDE SEQUENCE</scope>
    <source>
        <strain evidence="3">EXF-13308</strain>
    </source>
</reference>
<feature type="compositionally biased region" description="Polar residues" evidence="1">
    <location>
        <begin position="258"/>
        <end position="276"/>
    </location>
</feature>
<comment type="caution">
    <text evidence="3">The sequence shown here is derived from an EMBL/GenBank/DDBJ whole genome shotgun (WGS) entry which is preliminary data.</text>
</comment>
<protein>
    <submittedName>
        <fullName evidence="3">Uncharacterized protein</fullName>
    </submittedName>
</protein>
<feature type="region of interest" description="Disordered" evidence="1">
    <location>
        <begin position="177"/>
        <end position="201"/>
    </location>
</feature>
<organism evidence="3 4">
    <name type="scientific">Pleurostoma richardsiae</name>
    <dbReference type="NCBI Taxonomy" id="41990"/>
    <lineage>
        <taxon>Eukaryota</taxon>
        <taxon>Fungi</taxon>
        <taxon>Dikarya</taxon>
        <taxon>Ascomycota</taxon>
        <taxon>Pezizomycotina</taxon>
        <taxon>Sordariomycetes</taxon>
        <taxon>Sordariomycetidae</taxon>
        <taxon>Calosphaeriales</taxon>
        <taxon>Pleurostomataceae</taxon>
        <taxon>Pleurostoma</taxon>
    </lineage>
</organism>
<name>A0AA38RL32_9PEZI</name>
<keyword evidence="2" id="KW-0812">Transmembrane</keyword>
<sequence>MGLLERRRAHFRRRLDDDLTITVNVRQLPEAAVDADIESDSELSDSESESGLASPDSPDTPDIPAGALAAAEPDSPSSPSPTSLTFSASATETTSTASAVITTSSSQVVSTTATSSGNVLTLTAIPPESVRGQTTSFSTSTIPSSTTDQLLATALPLSTEESQSAISTTITAAAATSDPATNGLGTNGAQVSEKDTPSGESGAGVHIVLPVLASVAVVAGFLFFLWKWKKRRTRENHDNDARVPGQADGSAPRPPTFLAQTRPQSVPQTGHQAQNAHRSDESIMGELMNAAYAAENGGYRGNSDYGANGYLVDEKSESQELQAPQPTAPRLRGSVSRWLSGIRTNASSVRGSVMTFAPPARESSVPSNPSTAWPEGFEAADPRFGPPQNAKYISVWSESTSTKTSSADETAPPLPSRLQSYYGAETEPSRMSWLSRPPSQQFLAQQPGQQQSPVTMPVRPPSVAQTTVTDSTANQTVQTESTWNTWGVMQHKPEENKGWLGKLKNVSGIP</sequence>
<proteinExistence type="predicted"/>
<evidence type="ECO:0000256" key="2">
    <source>
        <dbReference type="SAM" id="Phobius"/>
    </source>
</evidence>
<gene>
    <name evidence="3" type="ORF">NKR23_g3383</name>
</gene>
<evidence type="ECO:0000313" key="3">
    <source>
        <dbReference type="EMBL" id="KAJ9150702.1"/>
    </source>
</evidence>
<feature type="transmembrane region" description="Helical" evidence="2">
    <location>
        <begin position="203"/>
        <end position="226"/>
    </location>
</feature>
<accession>A0AA38RL32</accession>
<feature type="region of interest" description="Disordered" evidence="1">
    <location>
        <begin position="124"/>
        <end position="143"/>
    </location>
</feature>
<evidence type="ECO:0000313" key="4">
    <source>
        <dbReference type="Proteomes" id="UP001174694"/>
    </source>
</evidence>
<feature type="compositionally biased region" description="Low complexity" evidence="1">
    <location>
        <begin position="440"/>
        <end position="451"/>
    </location>
</feature>
<feature type="region of interest" description="Disordered" evidence="1">
    <location>
        <begin position="29"/>
        <end position="89"/>
    </location>
</feature>
<feature type="compositionally biased region" description="Polar residues" evidence="1">
    <location>
        <begin position="463"/>
        <end position="477"/>
    </location>
</feature>